<reference evidence="2 3" key="1">
    <citation type="submission" date="2024-04" db="EMBL/GenBank/DDBJ databases">
        <title>Flavobacterium sp. DGU11 16S ribosomal RNA gene Genome sequencing and assembly.</title>
        <authorList>
            <person name="Park S."/>
        </authorList>
    </citation>
    <scope>NUCLEOTIDE SEQUENCE [LARGE SCALE GENOMIC DNA]</scope>
    <source>
        <strain evidence="2 3">DGU11</strain>
    </source>
</reference>
<keyword evidence="3" id="KW-1185">Reference proteome</keyword>
<evidence type="ECO:0000313" key="2">
    <source>
        <dbReference type="EMBL" id="MEL1242629.1"/>
    </source>
</evidence>
<proteinExistence type="predicted"/>
<dbReference type="InterPro" id="IPR011250">
    <property type="entry name" value="OMP/PagP_B-barrel"/>
</dbReference>
<dbReference type="RefSeq" id="WP_341694955.1">
    <property type="nucleotide sequence ID" value="NZ_JBBYHR010000001.1"/>
</dbReference>
<evidence type="ECO:0008006" key="4">
    <source>
        <dbReference type="Google" id="ProtNLM"/>
    </source>
</evidence>
<organism evidence="2 3">
    <name type="scientific">Flavobacterium arundinis</name>
    <dbReference type="NCBI Taxonomy" id="3139143"/>
    <lineage>
        <taxon>Bacteria</taxon>
        <taxon>Pseudomonadati</taxon>
        <taxon>Bacteroidota</taxon>
        <taxon>Flavobacteriia</taxon>
        <taxon>Flavobacteriales</taxon>
        <taxon>Flavobacteriaceae</taxon>
        <taxon>Flavobacterium</taxon>
    </lineage>
</organism>
<sequence length="202" mass="22661">MKKLLILLAMSACCSAWAQDTLMKPMERKKPEGRKEYFRMYLVRPNGIGNNVLAKANDGQGGLGLAVTFYTIDKIHIIGGYDFIQYEVTDPSLAGNIQNTNLATFYLKVLYKIPVIRNVDFNPGFSVGNTTVHQKTHTTSYGKQNGVAVSPGFDIDYRITGGFRIFAGLNYCIAFPKTHTNEEYKSFYSTLQQLNIVFGIKF</sequence>
<evidence type="ECO:0000313" key="3">
    <source>
        <dbReference type="Proteomes" id="UP001464555"/>
    </source>
</evidence>
<feature type="chain" id="PRO_5046041980" description="Outer membrane protein beta-barrel domain-containing protein" evidence="1">
    <location>
        <begin position="19"/>
        <end position="202"/>
    </location>
</feature>
<name>A0ABU9HR44_9FLAO</name>
<dbReference type="EMBL" id="JBBYHR010000001">
    <property type="protein sequence ID" value="MEL1242629.1"/>
    <property type="molecule type" value="Genomic_DNA"/>
</dbReference>
<dbReference type="Proteomes" id="UP001464555">
    <property type="component" value="Unassembled WGS sequence"/>
</dbReference>
<keyword evidence="1" id="KW-0732">Signal</keyword>
<evidence type="ECO:0000256" key="1">
    <source>
        <dbReference type="SAM" id="SignalP"/>
    </source>
</evidence>
<comment type="caution">
    <text evidence="2">The sequence shown here is derived from an EMBL/GenBank/DDBJ whole genome shotgun (WGS) entry which is preliminary data.</text>
</comment>
<feature type="signal peptide" evidence="1">
    <location>
        <begin position="1"/>
        <end position="18"/>
    </location>
</feature>
<gene>
    <name evidence="2" type="ORF">AAEO56_00030</name>
</gene>
<protein>
    <recommendedName>
        <fullName evidence="4">Outer membrane protein beta-barrel domain-containing protein</fullName>
    </recommendedName>
</protein>
<accession>A0ABU9HR44</accession>
<dbReference type="SUPFAM" id="SSF56925">
    <property type="entry name" value="OMPA-like"/>
    <property type="match status" value="1"/>
</dbReference>